<dbReference type="EMBL" id="JACEFO010002313">
    <property type="protein sequence ID" value="KAF8666231.1"/>
    <property type="molecule type" value="Genomic_DNA"/>
</dbReference>
<keyword evidence="9" id="KW-0325">Glycoprotein</keyword>
<keyword evidence="3 11" id="KW-0812">Transmembrane</keyword>
<keyword evidence="5" id="KW-0677">Repeat</keyword>
<evidence type="ECO:0000256" key="5">
    <source>
        <dbReference type="ARBA" id="ARBA00022737"/>
    </source>
</evidence>
<sequence length="256" mass="27757">MDVIQVNFPSKNLAGMISSAFANLTRLQWMDLSSNQLMGEILDALTLLTSLSYLDVSNNHLTGQVPVRQPNIKLMTAENRFGELGGGNEGGDSSGSSSSSIAGSQSSKSNAGMIIGIFLAVIPLLVCVGIFLHHRRKKKVDRFSPVLTKSTSGESEMMKIQVVGTNGNSNRSGSAVPSELYSHGTLNGKLVAVKRCDSGTMGTTRLQEFMAEIDVLRKVRHRHLVALLGYCTHGNERLLVYEYMLGGTLREHLCDL</sequence>
<dbReference type="FunFam" id="3.80.10.10:FF:000129">
    <property type="entry name" value="Leucine-rich repeat receptor-like kinase"/>
    <property type="match status" value="1"/>
</dbReference>
<evidence type="ECO:0000256" key="9">
    <source>
        <dbReference type="ARBA" id="ARBA00023180"/>
    </source>
</evidence>
<feature type="transmembrane region" description="Helical" evidence="11">
    <location>
        <begin position="111"/>
        <end position="132"/>
    </location>
</feature>
<dbReference type="GO" id="GO:0004672">
    <property type="term" value="F:protein kinase activity"/>
    <property type="evidence" value="ECO:0007669"/>
    <property type="project" value="InterPro"/>
</dbReference>
<proteinExistence type="predicted"/>
<accession>A0A835ARK0</accession>
<keyword evidence="2" id="KW-0433">Leucine-rich repeat</keyword>
<dbReference type="SUPFAM" id="SSF56112">
    <property type="entry name" value="Protein kinase-like (PK-like)"/>
    <property type="match status" value="1"/>
</dbReference>
<evidence type="ECO:0000256" key="3">
    <source>
        <dbReference type="ARBA" id="ARBA00022692"/>
    </source>
</evidence>
<name>A0A835ARK0_9POAL</name>
<dbReference type="Pfam" id="PF13855">
    <property type="entry name" value="LRR_8"/>
    <property type="match status" value="1"/>
</dbReference>
<evidence type="ECO:0000256" key="1">
    <source>
        <dbReference type="ARBA" id="ARBA00004167"/>
    </source>
</evidence>
<dbReference type="AlphaFoldDB" id="A0A835ARK0"/>
<dbReference type="SUPFAM" id="SSF52058">
    <property type="entry name" value="L domain-like"/>
    <property type="match status" value="1"/>
</dbReference>
<keyword evidence="6 11" id="KW-1133">Transmembrane helix</keyword>
<dbReference type="InterPro" id="IPR011009">
    <property type="entry name" value="Kinase-like_dom_sf"/>
</dbReference>
<evidence type="ECO:0000256" key="7">
    <source>
        <dbReference type="ARBA" id="ARBA00023136"/>
    </source>
</evidence>
<organism evidence="13 14">
    <name type="scientific">Digitaria exilis</name>
    <dbReference type="NCBI Taxonomy" id="1010633"/>
    <lineage>
        <taxon>Eukaryota</taxon>
        <taxon>Viridiplantae</taxon>
        <taxon>Streptophyta</taxon>
        <taxon>Embryophyta</taxon>
        <taxon>Tracheophyta</taxon>
        <taxon>Spermatophyta</taxon>
        <taxon>Magnoliopsida</taxon>
        <taxon>Liliopsida</taxon>
        <taxon>Poales</taxon>
        <taxon>Poaceae</taxon>
        <taxon>PACMAD clade</taxon>
        <taxon>Panicoideae</taxon>
        <taxon>Panicodae</taxon>
        <taxon>Paniceae</taxon>
        <taxon>Anthephorinae</taxon>
        <taxon>Digitaria</taxon>
    </lineage>
</organism>
<feature type="domain" description="Protein kinase" evidence="12">
    <location>
        <begin position="157"/>
        <end position="256"/>
    </location>
</feature>
<dbReference type="InterPro" id="IPR000719">
    <property type="entry name" value="Prot_kinase_dom"/>
</dbReference>
<protein>
    <recommendedName>
        <fullName evidence="12">Protein kinase domain-containing protein</fullName>
    </recommendedName>
</protein>
<dbReference type="Gene3D" id="3.30.200.20">
    <property type="entry name" value="Phosphorylase Kinase, domain 1"/>
    <property type="match status" value="1"/>
</dbReference>
<dbReference type="GO" id="GO:0016020">
    <property type="term" value="C:membrane"/>
    <property type="evidence" value="ECO:0007669"/>
    <property type="project" value="UniProtKB-SubCell"/>
</dbReference>
<dbReference type="GO" id="GO:0005524">
    <property type="term" value="F:ATP binding"/>
    <property type="evidence" value="ECO:0007669"/>
    <property type="project" value="InterPro"/>
</dbReference>
<dbReference type="PROSITE" id="PS50011">
    <property type="entry name" value="PROTEIN_KINASE_DOM"/>
    <property type="match status" value="1"/>
</dbReference>
<dbReference type="PRINTS" id="PR00019">
    <property type="entry name" value="LEURICHRPT"/>
</dbReference>
<evidence type="ECO:0000256" key="8">
    <source>
        <dbReference type="ARBA" id="ARBA00023170"/>
    </source>
</evidence>
<dbReference type="PANTHER" id="PTHR47986:SF34">
    <property type="entry name" value="RECEPTOR-LIKE KINASE TMK2"/>
    <property type="match status" value="1"/>
</dbReference>
<evidence type="ECO:0000313" key="14">
    <source>
        <dbReference type="Proteomes" id="UP000636709"/>
    </source>
</evidence>
<dbReference type="Gene3D" id="3.80.10.10">
    <property type="entry name" value="Ribonuclease Inhibitor"/>
    <property type="match status" value="1"/>
</dbReference>
<keyword evidence="7 11" id="KW-0472">Membrane</keyword>
<gene>
    <name evidence="13" type="ORF">HU200_053719</name>
</gene>
<dbReference type="InterPro" id="IPR001611">
    <property type="entry name" value="Leu-rich_rpt"/>
</dbReference>
<evidence type="ECO:0000313" key="13">
    <source>
        <dbReference type="EMBL" id="KAF8666231.1"/>
    </source>
</evidence>
<dbReference type="Proteomes" id="UP000636709">
    <property type="component" value="Unassembled WGS sequence"/>
</dbReference>
<evidence type="ECO:0000256" key="4">
    <source>
        <dbReference type="ARBA" id="ARBA00022729"/>
    </source>
</evidence>
<comment type="caution">
    <text evidence="13">The sequence shown here is derived from an EMBL/GenBank/DDBJ whole genome shotgun (WGS) entry which is preliminary data.</text>
</comment>
<dbReference type="PANTHER" id="PTHR47986">
    <property type="entry name" value="OSJNBA0070M12.3 PROTEIN"/>
    <property type="match status" value="1"/>
</dbReference>
<evidence type="ECO:0000256" key="2">
    <source>
        <dbReference type="ARBA" id="ARBA00022614"/>
    </source>
</evidence>
<evidence type="ECO:0000259" key="12">
    <source>
        <dbReference type="PROSITE" id="PS50011"/>
    </source>
</evidence>
<evidence type="ECO:0000256" key="10">
    <source>
        <dbReference type="SAM" id="MobiDB-lite"/>
    </source>
</evidence>
<dbReference type="InterPro" id="IPR001245">
    <property type="entry name" value="Ser-Thr/Tyr_kinase_cat_dom"/>
</dbReference>
<feature type="compositionally biased region" description="Gly residues" evidence="10">
    <location>
        <begin position="83"/>
        <end position="93"/>
    </location>
</feature>
<comment type="subcellular location">
    <subcellularLocation>
        <location evidence="1">Membrane</location>
        <topology evidence="1">Single-pass membrane protein</topology>
    </subcellularLocation>
</comment>
<evidence type="ECO:0000256" key="11">
    <source>
        <dbReference type="SAM" id="Phobius"/>
    </source>
</evidence>
<dbReference type="InterPro" id="IPR052422">
    <property type="entry name" value="Auxin_Ser/Thr_Kinase"/>
</dbReference>
<dbReference type="InterPro" id="IPR032675">
    <property type="entry name" value="LRR_dom_sf"/>
</dbReference>
<dbReference type="OrthoDB" id="8891264at2759"/>
<evidence type="ECO:0000256" key="6">
    <source>
        <dbReference type="ARBA" id="ARBA00022989"/>
    </source>
</evidence>
<feature type="region of interest" description="Disordered" evidence="10">
    <location>
        <begin position="83"/>
        <end position="103"/>
    </location>
</feature>
<dbReference type="Pfam" id="PF07714">
    <property type="entry name" value="PK_Tyr_Ser-Thr"/>
    <property type="match status" value="1"/>
</dbReference>
<reference evidence="13" key="1">
    <citation type="submission" date="2020-07" db="EMBL/GenBank/DDBJ databases">
        <title>Genome sequence and genetic diversity analysis of an under-domesticated orphan crop, white fonio (Digitaria exilis).</title>
        <authorList>
            <person name="Bennetzen J.L."/>
            <person name="Chen S."/>
            <person name="Ma X."/>
            <person name="Wang X."/>
            <person name="Yssel A.E.J."/>
            <person name="Chaluvadi S.R."/>
            <person name="Johnson M."/>
            <person name="Gangashetty P."/>
            <person name="Hamidou F."/>
            <person name="Sanogo M.D."/>
            <person name="Zwaenepoel A."/>
            <person name="Wallace J."/>
            <person name="Van De Peer Y."/>
            <person name="Van Deynze A."/>
        </authorList>
    </citation>
    <scope>NUCLEOTIDE SEQUENCE</scope>
    <source>
        <tissue evidence="13">Leaves</tissue>
    </source>
</reference>
<keyword evidence="8" id="KW-0675">Receptor</keyword>
<keyword evidence="14" id="KW-1185">Reference proteome</keyword>
<feature type="compositionally biased region" description="Low complexity" evidence="10">
    <location>
        <begin position="94"/>
        <end position="103"/>
    </location>
</feature>
<keyword evidence="4" id="KW-0732">Signal</keyword>